<evidence type="ECO:0000313" key="3">
    <source>
        <dbReference type="Proteomes" id="UP000593572"/>
    </source>
</evidence>
<dbReference type="EMBL" id="JABEZX010000003">
    <property type="protein sequence ID" value="MBA0551752.1"/>
    <property type="molecule type" value="Genomic_DNA"/>
</dbReference>
<organism evidence="2 3">
    <name type="scientific">Gossypium lobatum</name>
    <dbReference type="NCBI Taxonomy" id="34289"/>
    <lineage>
        <taxon>Eukaryota</taxon>
        <taxon>Viridiplantae</taxon>
        <taxon>Streptophyta</taxon>
        <taxon>Embryophyta</taxon>
        <taxon>Tracheophyta</taxon>
        <taxon>Spermatophyta</taxon>
        <taxon>Magnoliopsida</taxon>
        <taxon>eudicotyledons</taxon>
        <taxon>Gunneridae</taxon>
        <taxon>Pentapetalae</taxon>
        <taxon>rosids</taxon>
        <taxon>malvids</taxon>
        <taxon>Malvales</taxon>
        <taxon>Malvaceae</taxon>
        <taxon>Malvoideae</taxon>
        <taxon>Gossypium</taxon>
    </lineage>
</organism>
<accession>A0A7J8LHL0</accession>
<dbReference type="InterPro" id="IPR044730">
    <property type="entry name" value="RNase_H-like_dom_plant"/>
</dbReference>
<reference evidence="2 3" key="1">
    <citation type="journal article" date="2019" name="Genome Biol. Evol.">
        <title>Insights into the evolution of the New World diploid cottons (Gossypium, subgenus Houzingenia) based on genome sequencing.</title>
        <authorList>
            <person name="Grover C.E."/>
            <person name="Arick M.A. 2nd"/>
            <person name="Thrash A."/>
            <person name="Conover J.L."/>
            <person name="Sanders W.S."/>
            <person name="Peterson D.G."/>
            <person name="Frelichowski J.E."/>
            <person name="Scheffler J.A."/>
            <person name="Scheffler B.E."/>
            <person name="Wendel J.F."/>
        </authorList>
    </citation>
    <scope>NUCLEOTIDE SEQUENCE [LARGE SCALE GENOMIC DNA]</scope>
    <source>
        <strain evidence="2">157</strain>
        <tissue evidence="2">Leaf</tissue>
    </source>
</reference>
<dbReference type="Pfam" id="PF13456">
    <property type="entry name" value="RVT_3"/>
    <property type="match status" value="1"/>
</dbReference>
<protein>
    <recommendedName>
        <fullName evidence="1">RNase H type-1 domain-containing protein</fullName>
    </recommendedName>
</protein>
<dbReference type="AlphaFoldDB" id="A0A7J8LHL0"/>
<name>A0A7J8LHL0_9ROSI</name>
<dbReference type="InterPro" id="IPR002156">
    <property type="entry name" value="RNaseH_domain"/>
</dbReference>
<dbReference type="GO" id="GO:0004523">
    <property type="term" value="F:RNA-DNA hybrid ribonuclease activity"/>
    <property type="evidence" value="ECO:0007669"/>
    <property type="project" value="InterPro"/>
</dbReference>
<evidence type="ECO:0000259" key="1">
    <source>
        <dbReference type="Pfam" id="PF13456"/>
    </source>
</evidence>
<comment type="caution">
    <text evidence="2">The sequence shown here is derived from an EMBL/GenBank/DDBJ whole genome shotgun (WGS) entry which is preliminary data.</text>
</comment>
<gene>
    <name evidence="2" type="ORF">Golob_022619</name>
</gene>
<feature type="domain" description="RNase H type-1" evidence="1">
    <location>
        <begin position="4"/>
        <end position="79"/>
    </location>
</feature>
<dbReference type="Proteomes" id="UP000593572">
    <property type="component" value="Unassembled WGS sequence"/>
</dbReference>
<keyword evidence="3" id="KW-1185">Reference proteome</keyword>
<dbReference type="CDD" id="cd06222">
    <property type="entry name" value="RNase_H_like"/>
    <property type="match status" value="1"/>
</dbReference>
<proteinExistence type="predicted"/>
<dbReference type="GO" id="GO:0003676">
    <property type="term" value="F:nucleic acid binding"/>
    <property type="evidence" value="ECO:0007669"/>
    <property type="project" value="InterPro"/>
</dbReference>
<sequence>MENSRTKRSCTGVVIRNLEGIVLGSRMIINSHIPSDFAAEALACFQAVQMGLDLGFLEAVIEGDALIVVKKFYANNQDGYSKRRNNLSVRGGAFLAIDEVEKDSPCIILHIE</sequence>
<evidence type="ECO:0000313" key="2">
    <source>
        <dbReference type="EMBL" id="MBA0551752.1"/>
    </source>
</evidence>